<dbReference type="InterPro" id="IPR000172">
    <property type="entry name" value="GMC_OxRdtase_N"/>
</dbReference>
<comment type="caution">
    <text evidence="9">The sequence shown here is derived from an EMBL/GenBank/DDBJ whole genome shotgun (WGS) entry which is preliminary data.</text>
</comment>
<evidence type="ECO:0000256" key="2">
    <source>
        <dbReference type="ARBA" id="ARBA00010790"/>
    </source>
</evidence>
<name>A0ABU7HX58_9PSED</name>
<gene>
    <name evidence="9" type="ORF">V0R50_23175</name>
</gene>
<feature type="domain" description="Glucose-methanol-choline oxidoreductase N-terminal" evidence="7">
    <location>
        <begin position="89"/>
        <end position="112"/>
    </location>
</feature>
<dbReference type="InterPro" id="IPR007867">
    <property type="entry name" value="GMC_OxRtase_C"/>
</dbReference>
<evidence type="ECO:0000256" key="4">
    <source>
        <dbReference type="ARBA" id="ARBA00022827"/>
    </source>
</evidence>
<dbReference type="InterPro" id="IPR036188">
    <property type="entry name" value="FAD/NAD-bd_sf"/>
</dbReference>
<sequence>MHISNGRADLDGFDYIVVGGGAAGCVVAARLSEDPANRVLLLEAGPHARHPLIRMAGGFFKIHGTARTFLFKSEATPGANGRQMPLLQGRTLGGGTAINAMCYSRGQKEDYDAWAAAGCAGWSYDEVLPFFKRAEHNSRLAGKYHGTDGPLRVSDGVHRHVLSDAFIVAAQQASGAPGLPAVFNHDFNGDKQAGVGFYQTMSYRGERSSSYVAYIEKAEKRANLTVWTDAAVHKVLLEGTQAVGVRLRHDGQVRDIKARREVIVSAGAFMSPKLLMLSGIGPAAHLREHGIEPVVDLPGVGENYQDHVLVPVDADLKQPISLMGQDRGWRALSNGLQWMLFRSGVLTSNIVECGAFFDTDGDGRSEIQLNALAASSCGWGDPIPQVHRFSLAPLCNTCHSRGQVRLRSADPEDMPQVHGNYLGAHEDVDNLVKGIRLARKILAAPALATLLKGESLPGPQVGDSDAELEAYVRATAGTALHPTGTCAMGHGPQAVVDSQLRVHGVEGLRVADASIMPSIVRGNTAAPTIMIAERAADFIRRHSAGAAHQASPGGRA</sequence>
<dbReference type="Pfam" id="PF00732">
    <property type="entry name" value="GMC_oxred_N"/>
    <property type="match status" value="1"/>
</dbReference>
<keyword evidence="4 6" id="KW-0274">FAD</keyword>
<comment type="cofactor">
    <cofactor evidence="1">
        <name>FAD</name>
        <dbReference type="ChEBI" id="CHEBI:57692"/>
    </cofactor>
</comment>
<keyword evidence="3 6" id="KW-0285">Flavoprotein</keyword>
<dbReference type="Proteomes" id="UP001335100">
    <property type="component" value="Unassembled WGS sequence"/>
</dbReference>
<evidence type="ECO:0000313" key="9">
    <source>
        <dbReference type="EMBL" id="MEE1936137.1"/>
    </source>
</evidence>
<dbReference type="PROSITE" id="PS00624">
    <property type="entry name" value="GMC_OXRED_2"/>
    <property type="match status" value="1"/>
</dbReference>
<evidence type="ECO:0000259" key="7">
    <source>
        <dbReference type="PROSITE" id="PS00623"/>
    </source>
</evidence>
<dbReference type="SUPFAM" id="SSF51905">
    <property type="entry name" value="FAD/NAD(P)-binding domain"/>
    <property type="match status" value="1"/>
</dbReference>
<dbReference type="RefSeq" id="WP_330076834.1">
    <property type="nucleotide sequence ID" value="NZ_JAZDQJ010000033.1"/>
</dbReference>
<evidence type="ECO:0000256" key="3">
    <source>
        <dbReference type="ARBA" id="ARBA00022630"/>
    </source>
</evidence>
<dbReference type="Pfam" id="PF05199">
    <property type="entry name" value="GMC_oxred_C"/>
    <property type="match status" value="1"/>
</dbReference>
<dbReference type="PANTHER" id="PTHR11552:SF147">
    <property type="entry name" value="CHOLINE DEHYDROGENASE, MITOCHONDRIAL"/>
    <property type="match status" value="1"/>
</dbReference>
<evidence type="ECO:0000256" key="1">
    <source>
        <dbReference type="ARBA" id="ARBA00001974"/>
    </source>
</evidence>
<protein>
    <submittedName>
        <fullName evidence="9">GMC family oxidoreductase N-terminal domain-containing protein</fullName>
    </submittedName>
</protein>
<evidence type="ECO:0000313" key="10">
    <source>
        <dbReference type="Proteomes" id="UP001335100"/>
    </source>
</evidence>
<dbReference type="PIRSF" id="PIRSF000137">
    <property type="entry name" value="Alcohol_oxidase"/>
    <property type="match status" value="1"/>
</dbReference>
<dbReference type="InterPro" id="IPR012132">
    <property type="entry name" value="GMC_OxRdtase"/>
</dbReference>
<dbReference type="Gene3D" id="3.50.50.60">
    <property type="entry name" value="FAD/NAD(P)-binding domain"/>
    <property type="match status" value="1"/>
</dbReference>
<dbReference type="EMBL" id="JAZDQJ010000033">
    <property type="protein sequence ID" value="MEE1936137.1"/>
    <property type="molecule type" value="Genomic_DNA"/>
</dbReference>
<dbReference type="Gene3D" id="3.30.560.10">
    <property type="entry name" value="Glucose Oxidase, domain 3"/>
    <property type="match status" value="1"/>
</dbReference>
<proteinExistence type="inferred from homology"/>
<dbReference type="PANTHER" id="PTHR11552">
    <property type="entry name" value="GLUCOSE-METHANOL-CHOLINE GMC OXIDOREDUCTASE"/>
    <property type="match status" value="1"/>
</dbReference>
<evidence type="ECO:0000259" key="8">
    <source>
        <dbReference type="PROSITE" id="PS00624"/>
    </source>
</evidence>
<keyword evidence="10" id="KW-1185">Reference proteome</keyword>
<accession>A0ABU7HX58</accession>
<organism evidence="9 10">
    <name type="scientific">Pseudomonas ulcerans</name>
    <dbReference type="NCBI Taxonomy" id="3115852"/>
    <lineage>
        <taxon>Bacteria</taxon>
        <taxon>Pseudomonadati</taxon>
        <taxon>Pseudomonadota</taxon>
        <taxon>Gammaproteobacteria</taxon>
        <taxon>Pseudomonadales</taxon>
        <taxon>Pseudomonadaceae</taxon>
        <taxon>Pseudomonas</taxon>
    </lineage>
</organism>
<feature type="domain" description="Glucose-methanol-choline oxidoreductase N-terminal" evidence="8">
    <location>
        <begin position="267"/>
        <end position="281"/>
    </location>
</feature>
<evidence type="ECO:0000256" key="5">
    <source>
        <dbReference type="ARBA" id="ARBA00023002"/>
    </source>
</evidence>
<comment type="similarity">
    <text evidence="2 6">Belongs to the GMC oxidoreductase family.</text>
</comment>
<keyword evidence="5" id="KW-0560">Oxidoreductase</keyword>
<evidence type="ECO:0000256" key="6">
    <source>
        <dbReference type="RuleBase" id="RU003968"/>
    </source>
</evidence>
<dbReference type="PROSITE" id="PS00623">
    <property type="entry name" value="GMC_OXRED_1"/>
    <property type="match status" value="1"/>
</dbReference>
<reference evidence="9 10" key="1">
    <citation type="submission" date="2024-01" db="EMBL/GenBank/DDBJ databases">
        <title>Unpublished Manusciprt.</title>
        <authorList>
            <person name="Duman M."/>
            <person name="Valdes E.G."/>
            <person name="Ajmi N."/>
            <person name="Altun S."/>
            <person name="Saticioglu I.B."/>
        </authorList>
    </citation>
    <scope>NUCLEOTIDE SEQUENCE [LARGE SCALE GENOMIC DNA]</scope>
    <source>
        <strain evidence="9 10">148P</strain>
    </source>
</reference>
<dbReference type="SUPFAM" id="SSF54373">
    <property type="entry name" value="FAD-linked reductases, C-terminal domain"/>
    <property type="match status" value="1"/>
</dbReference>
<dbReference type="PROSITE" id="PS51257">
    <property type="entry name" value="PROKAR_LIPOPROTEIN"/>
    <property type="match status" value="1"/>
</dbReference>